<reference evidence="2" key="1">
    <citation type="submission" date="2020-06" db="EMBL/GenBank/DDBJ databases">
        <title>Isolation of Planomicrobium glaciei.</title>
        <authorList>
            <person name="Malisova L."/>
            <person name="Safrankova R."/>
            <person name="Jakubu V."/>
            <person name="Spanelova P."/>
        </authorList>
    </citation>
    <scope>NUCLEOTIDE SEQUENCE [LARGE SCALE GENOMIC DNA]</scope>
    <source>
        <strain evidence="2">NRL-ATB46093</strain>
    </source>
</reference>
<sequence length="163" mass="18702">MIRAGTIEDIASVQEIAYVSWHDTYEGIIPSPVQKSFLDKSYSTSMMEMRINRTIVLLAMHEDEPIGFANFTKLDEDGDAELIAIYLKPQYQRNGYGKQLLNSGLSYLIEGSQLFVYVESENTKGRNFYEANGFEFVEEFEELFEGHPLRTAKYVYDLKTPAL</sequence>
<dbReference type="AlphaFoldDB" id="A0A1G7Z8S4"/>
<dbReference type="GO" id="GO:0016747">
    <property type="term" value="F:acyltransferase activity, transferring groups other than amino-acyl groups"/>
    <property type="evidence" value="ECO:0007669"/>
    <property type="project" value="InterPro"/>
</dbReference>
<dbReference type="OrthoDB" id="794462at2"/>
<name>A0A1G7Z8S4_9BACL</name>
<proteinExistence type="predicted"/>
<dbReference type="CDD" id="cd04301">
    <property type="entry name" value="NAT_SF"/>
    <property type="match status" value="1"/>
</dbReference>
<dbReference type="InterPro" id="IPR050276">
    <property type="entry name" value="MshD_Acetyltransferase"/>
</dbReference>
<dbReference type="PROSITE" id="PS51186">
    <property type="entry name" value="GNAT"/>
    <property type="match status" value="1"/>
</dbReference>
<dbReference type="eggNOG" id="COG1247">
    <property type="taxonomic scope" value="Bacteria"/>
</dbReference>
<keyword evidence="1" id="KW-0808">Transferase</keyword>
<evidence type="ECO:0000313" key="2">
    <source>
        <dbReference type="Proteomes" id="UP000509222"/>
    </source>
</evidence>
<protein>
    <submittedName>
        <fullName evidence="1">GNAT family N-acetyltransferase</fullName>
    </submittedName>
</protein>
<dbReference type="EMBL" id="CP051177">
    <property type="protein sequence ID" value="QKX52662.1"/>
    <property type="molecule type" value="Genomic_DNA"/>
</dbReference>
<dbReference type="STRING" id="459472.SAMN04487975_102308"/>
<accession>A0A1G7Z8S4</accession>
<dbReference type="PANTHER" id="PTHR43617:SF30">
    <property type="entry name" value="HISTONE ACETYLTRANSFERASE"/>
    <property type="match status" value="1"/>
</dbReference>
<dbReference type="InterPro" id="IPR016181">
    <property type="entry name" value="Acyl_CoA_acyltransferase"/>
</dbReference>
<dbReference type="RefSeq" id="WP_036807488.1">
    <property type="nucleotide sequence ID" value="NZ_CP051177.1"/>
</dbReference>
<dbReference type="SUPFAM" id="SSF55729">
    <property type="entry name" value="Acyl-CoA N-acyltransferases (Nat)"/>
    <property type="match status" value="1"/>
</dbReference>
<dbReference type="InterPro" id="IPR000182">
    <property type="entry name" value="GNAT_dom"/>
</dbReference>
<dbReference type="Gene3D" id="3.40.630.30">
    <property type="match status" value="1"/>
</dbReference>
<evidence type="ECO:0000313" key="1">
    <source>
        <dbReference type="EMBL" id="QKX52662.1"/>
    </source>
</evidence>
<dbReference type="PANTHER" id="PTHR43617">
    <property type="entry name" value="L-AMINO ACID N-ACETYLTRANSFERASE"/>
    <property type="match status" value="1"/>
</dbReference>
<organism evidence="1 2">
    <name type="scientific">Planococcus glaciei</name>
    <dbReference type="NCBI Taxonomy" id="459472"/>
    <lineage>
        <taxon>Bacteria</taxon>
        <taxon>Bacillati</taxon>
        <taxon>Bacillota</taxon>
        <taxon>Bacilli</taxon>
        <taxon>Bacillales</taxon>
        <taxon>Caryophanaceae</taxon>
        <taxon>Planococcus</taxon>
    </lineage>
</organism>
<gene>
    <name evidence="1" type="ORF">HF394_09655</name>
</gene>
<keyword evidence="2" id="KW-1185">Reference proteome</keyword>
<dbReference type="Proteomes" id="UP000509222">
    <property type="component" value="Chromosome"/>
</dbReference>
<dbReference type="Pfam" id="PF00583">
    <property type="entry name" value="Acetyltransf_1"/>
    <property type="match status" value="1"/>
</dbReference>